<dbReference type="GO" id="GO:0005829">
    <property type="term" value="C:cytosol"/>
    <property type="evidence" value="ECO:0007669"/>
    <property type="project" value="TreeGrafter"/>
</dbReference>
<dbReference type="InterPro" id="IPR014710">
    <property type="entry name" value="RmlC-like_jellyroll"/>
</dbReference>
<feature type="domain" description="Cyclic nucleotide-binding" evidence="1">
    <location>
        <begin position="11"/>
        <end position="130"/>
    </location>
</feature>
<name>B4DAJ5_9BACT</name>
<dbReference type="EMBL" id="ABVL01000031">
    <property type="protein sequence ID" value="EDY16513.1"/>
    <property type="molecule type" value="Genomic_DNA"/>
</dbReference>
<comment type="caution">
    <text evidence="2">The sequence shown here is derived from an EMBL/GenBank/DDBJ whole genome shotgun (WGS) entry which is preliminary data.</text>
</comment>
<dbReference type="SUPFAM" id="SSF51206">
    <property type="entry name" value="cAMP-binding domain-like"/>
    <property type="match status" value="1"/>
</dbReference>
<dbReference type="RefSeq" id="WP_006983256.1">
    <property type="nucleotide sequence ID" value="NZ_ABVL01000031.1"/>
</dbReference>
<proteinExistence type="predicted"/>
<dbReference type="Gene3D" id="2.60.120.10">
    <property type="entry name" value="Jelly Rolls"/>
    <property type="match status" value="1"/>
</dbReference>
<dbReference type="InParanoid" id="B4DAJ5"/>
<accession>B4DAJ5</accession>
<dbReference type="PANTHER" id="PTHR24567:SF74">
    <property type="entry name" value="HTH-TYPE TRANSCRIPTIONAL REGULATOR ARCR"/>
    <property type="match status" value="1"/>
</dbReference>
<dbReference type="AlphaFoldDB" id="B4DAJ5"/>
<keyword evidence="3" id="KW-1185">Reference proteome</keyword>
<dbReference type="InterPro" id="IPR050397">
    <property type="entry name" value="Env_Response_Regulators"/>
</dbReference>
<reference evidence="2 3" key="1">
    <citation type="journal article" date="2011" name="J. Bacteriol.">
        <title>Genome sequence of Chthoniobacter flavus Ellin428, an aerobic heterotrophic soil bacterium.</title>
        <authorList>
            <person name="Kant R."/>
            <person name="van Passel M.W."/>
            <person name="Palva A."/>
            <person name="Lucas S."/>
            <person name="Lapidus A."/>
            <person name="Glavina Del Rio T."/>
            <person name="Dalin E."/>
            <person name="Tice H."/>
            <person name="Bruce D."/>
            <person name="Goodwin L."/>
            <person name="Pitluck S."/>
            <person name="Larimer F.W."/>
            <person name="Land M.L."/>
            <person name="Hauser L."/>
            <person name="Sangwan P."/>
            <person name="de Vos W.M."/>
            <person name="Janssen P.H."/>
            <person name="Smidt H."/>
        </authorList>
    </citation>
    <scope>NUCLEOTIDE SEQUENCE [LARGE SCALE GENOMIC DNA]</scope>
    <source>
        <strain evidence="2 3">Ellin428</strain>
    </source>
</reference>
<dbReference type="eggNOG" id="COG0664">
    <property type="taxonomic scope" value="Bacteria"/>
</dbReference>
<dbReference type="SMART" id="SM00100">
    <property type="entry name" value="cNMP"/>
    <property type="match status" value="1"/>
</dbReference>
<sequence>MDVELLRNVSILRKLTEEELRALCALMLIREVNTKERIIEEGTPVKNFSIVTEGVVHIRRMANKREMLLGRLGPGGFFGEINLFDPGVATASIYAMKPTKLAYIDYEAFHQFMESNTVVGYKIVSSMMTEMARRLRQTSARLVNTAYWSSAEGAIPHPSPPAAQG</sequence>
<evidence type="ECO:0000259" key="1">
    <source>
        <dbReference type="PROSITE" id="PS50042"/>
    </source>
</evidence>
<dbReference type="Proteomes" id="UP000005824">
    <property type="component" value="Unassembled WGS sequence"/>
</dbReference>
<dbReference type="InterPro" id="IPR000595">
    <property type="entry name" value="cNMP-bd_dom"/>
</dbReference>
<dbReference type="PROSITE" id="PS50042">
    <property type="entry name" value="CNMP_BINDING_3"/>
    <property type="match status" value="1"/>
</dbReference>
<dbReference type="Pfam" id="PF00027">
    <property type="entry name" value="cNMP_binding"/>
    <property type="match status" value="1"/>
</dbReference>
<dbReference type="CDD" id="cd00038">
    <property type="entry name" value="CAP_ED"/>
    <property type="match status" value="1"/>
</dbReference>
<dbReference type="FunCoup" id="B4DAJ5">
    <property type="interactions" value="485"/>
</dbReference>
<evidence type="ECO:0000313" key="2">
    <source>
        <dbReference type="EMBL" id="EDY16513.1"/>
    </source>
</evidence>
<dbReference type="InterPro" id="IPR018490">
    <property type="entry name" value="cNMP-bd_dom_sf"/>
</dbReference>
<dbReference type="PANTHER" id="PTHR24567">
    <property type="entry name" value="CRP FAMILY TRANSCRIPTIONAL REGULATORY PROTEIN"/>
    <property type="match status" value="1"/>
</dbReference>
<organism evidence="2 3">
    <name type="scientific">Chthoniobacter flavus Ellin428</name>
    <dbReference type="NCBI Taxonomy" id="497964"/>
    <lineage>
        <taxon>Bacteria</taxon>
        <taxon>Pseudomonadati</taxon>
        <taxon>Verrucomicrobiota</taxon>
        <taxon>Spartobacteria</taxon>
        <taxon>Chthoniobacterales</taxon>
        <taxon>Chthoniobacteraceae</taxon>
        <taxon>Chthoniobacter</taxon>
    </lineage>
</organism>
<gene>
    <name evidence="2" type="ORF">CfE428DRAFT_5936</name>
</gene>
<evidence type="ECO:0000313" key="3">
    <source>
        <dbReference type="Proteomes" id="UP000005824"/>
    </source>
</evidence>
<protein>
    <submittedName>
        <fullName evidence="2">Cyclic nucleotide-binding protein</fullName>
    </submittedName>
</protein>
<dbReference type="STRING" id="497964.CfE428DRAFT_5936"/>
<dbReference type="GO" id="GO:0003700">
    <property type="term" value="F:DNA-binding transcription factor activity"/>
    <property type="evidence" value="ECO:0007669"/>
    <property type="project" value="TreeGrafter"/>
</dbReference>